<dbReference type="OrthoDB" id="6434572at2759"/>
<accession>A0A4Y2ARQ2</accession>
<organism evidence="1 2">
    <name type="scientific">Araneus ventricosus</name>
    <name type="common">Orbweaver spider</name>
    <name type="synonym">Epeira ventricosa</name>
    <dbReference type="NCBI Taxonomy" id="182803"/>
    <lineage>
        <taxon>Eukaryota</taxon>
        <taxon>Metazoa</taxon>
        <taxon>Ecdysozoa</taxon>
        <taxon>Arthropoda</taxon>
        <taxon>Chelicerata</taxon>
        <taxon>Arachnida</taxon>
        <taxon>Araneae</taxon>
        <taxon>Araneomorphae</taxon>
        <taxon>Entelegynae</taxon>
        <taxon>Araneoidea</taxon>
        <taxon>Araneidae</taxon>
        <taxon>Araneus</taxon>
    </lineage>
</organism>
<dbReference type="EMBL" id="BGPR01000028">
    <property type="protein sequence ID" value="GBL82177.1"/>
    <property type="molecule type" value="Genomic_DNA"/>
</dbReference>
<reference evidence="1 2" key="1">
    <citation type="journal article" date="2019" name="Sci. Rep.">
        <title>Orb-weaving spider Araneus ventricosus genome elucidates the spidroin gene catalogue.</title>
        <authorList>
            <person name="Kono N."/>
            <person name="Nakamura H."/>
            <person name="Ohtoshi R."/>
            <person name="Moran D.A.P."/>
            <person name="Shinohara A."/>
            <person name="Yoshida Y."/>
            <person name="Fujiwara M."/>
            <person name="Mori M."/>
            <person name="Tomita M."/>
            <person name="Arakawa K."/>
        </authorList>
    </citation>
    <scope>NUCLEOTIDE SEQUENCE [LARGE SCALE GENOMIC DNA]</scope>
</reference>
<name>A0A4Y2ARQ2_ARAVE</name>
<dbReference type="GO" id="GO:0003676">
    <property type="term" value="F:nucleic acid binding"/>
    <property type="evidence" value="ECO:0007669"/>
    <property type="project" value="InterPro"/>
</dbReference>
<gene>
    <name evidence="1" type="ORF">AVEN_252371_1</name>
</gene>
<sequence length="381" mass="41644">MSRAGGCLPLFGSVVRGAVGPESPSMSHGKKSTPFSGHHIAQYSLEKHFYSFFVIQRTTSDNKETFHTVSPFLVEKAISSAIGEVASIKKLRSGDLLVEVTSRKQAQQILKLKALATVPLCTQGVIHVRRITIRRDGKLLETKHLILTFNSPKSPESIKAGYIKLPVKPFIPNPLGCFKCQRFGHSNATCRGTLTCARCAVAGHESTNCEATEQCVNCKGKHNSFSRSCPKRKFEKEIITTKVKQDISFSEAIRLVQAQTPTLGRSYASATKTFKACETQTKHVVILTTDSDQISSPTKRKSTFPFKKKKSISKSQKALALKVSKAGASLKDLKLKKSITLASGKAGPATKDLPSFFGNPSNSELLKIHTSEDDDDDLQMS</sequence>
<evidence type="ECO:0008006" key="3">
    <source>
        <dbReference type="Google" id="ProtNLM"/>
    </source>
</evidence>
<dbReference type="AlphaFoldDB" id="A0A4Y2ARQ2"/>
<evidence type="ECO:0000313" key="2">
    <source>
        <dbReference type="Proteomes" id="UP000499080"/>
    </source>
</evidence>
<dbReference type="Proteomes" id="UP000499080">
    <property type="component" value="Unassembled WGS sequence"/>
</dbReference>
<proteinExistence type="predicted"/>
<dbReference type="InterPro" id="IPR036875">
    <property type="entry name" value="Znf_CCHC_sf"/>
</dbReference>
<protein>
    <recommendedName>
        <fullName evidence="3">CCHC-type domain-containing protein</fullName>
    </recommendedName>
</protein>
<dbReference type="SUPFAM" id="SSF57756">
    <property type="entry name" value="Retrovirus zinc finger-like domains"/>
    <property type="match status" value="1"/>
</dbReference>
<dbReference type="GO" id="GO:0008270">
    <property type="term" value="F:zinc ion binding"/>
    <property type="evidence" value="ECO:0007669"/>
    <property type="project" value="InterPro"/>
</dbReference>
<keyword evidence="2" id="KW-1185">Reference proteome</keyword>
<evidence type="ECO:0000313" key="1">
    <source>
        <dbReference type="EMBL" id="GBL82177.1"/>
    </source>
</evidence>
<comment type="caution">
    <text evidence="1">The sequence shown here is derived from an EMBL/GenBank/DDBJ whole genome shotgun (WGS) entry which is preliminary data.</text>
</comment>